<proteinExistence type="predicted"/>
<dbReference type="EMBL" id="CP074676">
    <property type="protein sequence ID" value="QVL20195.1"/>
    <property type="molecule type" value="Genomic_DNA"/>
</dbReference>
<accession>A0ABX8DV56</accession>
<gene>
    <name evidence="1" type="ORF">KH389_06280</name>
</gene>
<name>A0ABX8DV56_9PSED</name>
<evidence type="ECO:0000313" key="1">
    <source>
        <dbReference type="EMBL" id="QVL20195.1"/>
    </source>
</evidence>
<protein>
    <submittedName>
        <fullName evidence="1">Uncharacterized protein</fullName>
    </submittedName>
</protein>
<dbReference type="RefSeq" id="WP_210014815.1">
    <property type="nucleotide sequence ID" value="NZ_CP074676.1"/>
</dbReference>
<evidence type="ECO:0000313" key="2">
    <source>
        <dbReference type="Proteomes" id="UP000678154"/>
    </source>
</evidence>
<sequence>MGEVVDIESKQPHLVVHASDAAHVIPLSLLDDVAKGAKPSAILTEPVVRRIIEEWLQQVTA</sequence>
<keyword evidence="2" id="KW-1185">Reference proteome</keyword>
<dbReference type="Proteomes" id="UP000678154">
    <property type="component" value="Chromosome"/>
</dbReference>
<reference evidence="1 2" key="1">
    <citation type="journal article" date="2016" name="J. Hazard. Mater.">
        <title>A newly isolated Pseudomonas putida S-1 strain for batch-mode-propanethiol degradation and continuous treatment of propanethiol-containing waste gas.</title>
        <authorList>
            <person name="Chen D.Z."/>
            <person name="Sun Y.M."/>
            <person name="Han L.M."/>
            <person name="Chen J."/>
            <person name="Ye J.X."/>
            <person name="Chen J.M."/>
        </authorList>
    </citation>
    <scope>NUCLEOTIDE SEQUENCE [LARGE SCALE GENOMIC DNA]</scope>
    <source>
        <strain evidence="1 2">S-1</strain>
    </source>
</reference>
<organism evidence="1 2">
    <name type="scientific">Pseudomonas qingdaonensis</name>
    <dbReference type="NCBI Taxonomy" id="2056231"/>
    <lineage>
        <taxon>Bacteria</taxon>
        <taxon>Pseudomonadati</taxon>
        <taxon>Pseudomonadota</taxon>
        <taxon>Gammaproteobacteria</taxon>
        <taxon>Pseudomonadales</taxon>
        <taxon>Pseudomonadaceae</taxon>
        <taxon>Pseudomonas</taxon>
    </lineage>
</organism>
<dbReference type="GeneID" id="87479841"/>